<comment type="caution">
    <text evidence="2">The sequence shown here is derived from an EMBL/GenBank/DDBJ whole genome shotgun (WGS) entry which is preliminary data.</text>
</comment>
<sequence>MSLTLLAGGTIGTVLSGSGLFALRNAWKTKTAGLAIILAGWGAIFLALIAWSFAGGGADRGVSWGIIVVSLQALIFVAYSASQDKPQIKRIKTVKARNQKATSKLSALEVLKRVGTFLTVVLLCGAVSFLTALGLHECLLALGMLVSNALVTALFFFPIIWAALASVVLITRNQRLRWGPLLGLTLIGFALLLIGNGGLG</sequence>
<proteinExistence type="predicted"/>
<feature type="transmembrane region" description="Helical" evidence="1">
    <location>
        <begin position="141"/>
        <end position="169"/>
    </location>
</feature>
<gene>
    <name evidence="2" type="ORF">DES40_1177</name>
</gene>
<feature type="transmembrane region" description="Helical" evidence="1">
    <location>
        <begin position="61"/>
        <end position="82"/>
    </location>
</feature>
<protein>
    <submittedName>
        <fullName evidence="2">Uncharacterized protein</fullName>
    </submittedName>
</protein>
<dbReference type="EMBL" id="RBII01000001">
    <property type="protein sequence ID" value="RKQ71846.1"/>
    <property type="molecule type" value="Genomic_DNA"/>
</dbReference>
<feature type="transmembrane region" description="Helical" evidence="1">
    <location>
        <begin position="6"/>
        <end position="23"/>
    </location>
</feature>
<evidence type="ECO:0000313" key="2">
    <source>
        <dbReference type="EMBL" id="RKQ71846.1"/>
    </source>
</evidence>
<feature type="transmembrane region" description="Helical" evidence="1">
    <location>
        <begin position="181"/>
        <end position="199"/>
    </location>
</feature>
<keyword evidence="1" id="KW-0472">Membrane</keyword>
<name>A0A420WLR9_9PROT</name>
<accession>A0A420WLR9</accession>
<dbReference type="InParanoid" id="A0A420WLR9"/>
<feature type="transmembrane region" description="Helical" evidence="1">
    <location>
        <begin position="35"/>
        <end position="55"/>
    </location>
</feature>
<feature type="transmembrane region" description="Helical" evidence="1">
    <location>
        <begin position="114"/>
        <end position="135"/>
    </location>
</feature>
<dbReference type="AlphaFoldDB" id="A0A420WLR9"/>
<keyword evidence="1" id="KW-1133">Transmembrane helix</keyword>
<reference evidence="2 3" key="1">
    <citation type="submission" date="2018-10" db="EMBL/GenBank/DDBJ databases">
        <title>Genomic Encyclopedia of Type Strains, Phase IV (KMG-IV): sequencing the most valuable type-strain genomes for metagenomic binning, comparative biology and taxonomic classification.</title>
        <authorList>
            <person name="Goeker M."/>
        </authorList>
    </citation>
    <scope>NUCLEOTIDE SEQUENCE [LARGE SCALE GENOMIC DNA]</scope>
    <source>
        <strain evidence="2 3">DSM 22008</strain>
    </source>
</reference>
<evidence type="ECO:0000313" key="3">
    <source>
        <dbReference type="Proteomes" id="UP000282211"/>
    </source>
</evidence>
<keyword evidence="1" id="KW-0812">Transmembrane</keyword>
<evidence type="ECO:0000256" key="1">
    <source>
        <dbReference type="SAM" id="Phobius"/>
    </source>
</evidence>
<dbReference type="Proteomes" id="UP000282211">
    <property type="component" value="Unassembled WGS sequence"/>
</dbReference>
<dbReference type="RefSeq" id="WP_121099582.1">
    <property type="nucleotide sequence ID" value="NZ_RBII01000001.1"/>
</dbReference>
<organism evidence="2 3">
    <name type="scientific">Litorimonas taeanensis</name>
    <dbReference type="NCBI Taxonomy" id="568099"/>
    <lineage>
        <taxon>Bacteria</taxon>
        <taxon>Pseudomonadati</taxon>
        <taxon>Pseudomonadota</taxon>
        <taxon>Alphaproteobacteria</taxon>
        <taxon>Maricaulales</taxon>
        <taxon>Robiginitomaculaceae</taxon>
    </lineage>
</organism>
<keyword evidence="3" id="KW-1185">Reference proteome</keyword>